<accession>A0ABU5E3V1</accession>
<organism evidence="2 3">
    <name type="scientific">Dongia rigui</name>
    <dbReference type="NCBI Taxonomy" id="940149"/>
    <lineage>
        <taxon>Bacteria</taxon>
        <taxon>Pseudomonadati</taxon>
        <taxon>Pseudomonadota</taxon>
        <taxon>Alphaproteobacteria</taxon>
        <taxon>Rhodospirillales</taxon>
        <taxon>Dongiaceae</taxon>
        <taxon>Dongia</taxon>
    </lineage>
</organism>
<dbReference type="Proteomes" id="UP001271769">
    <property type="component" value="Unassembled WGS sequence"/>
</dbReference>
<dbReference type="SUPFAM" id="SSF54427">
    <property type="entry name" value="NTF2-like"/>
    <property type="match status" value="1"/>
</dbReference>
<name>A0ABU5E3V1_9PROT</name>
<protein>
    <submittedName>
        <fullName evidence="2">Nuclear transport factor 2 family protein</fullName>
    </submittedName>
</protein>
<dbReference type="InterPro" id="IPR032710">
    <property type="entry name" value="NTF2-like_dom_sf"/>
</dbReference>
<proteinExistence type="predicted"/>
<feature type="domain" description="SnoaL-like" evidence="1">
    <location>
        <begin position="8"/>
        <end position="116"/>
    </location>
</feature>
<sequence>MSMPNAFEAANAAFYQAFARADFDAMRRLWAAKLPVTCLHPGAGPLLSRIDILDSWRQIFLHGHPGDITFVPQQMSLVGNIGIACVLEVIGGGQIACTNLFAEEDGEWRMIHHQGGPVIPANIRQPARSETPPITRH</sequence>
<evidence type="ECO:0000313" key="3">
    <source>
        <dbReference type="Proteomes" id="UP001271769"/>
    </source>
</evidence>
<dbReference type="InterPro" id="IPR037401">
    <property type="entry name" value="SnoaL-like"/>
</dbReference>
<gene>
    <name evidence="2" type="ORF">SMD31_19895</name>
</gene>
<dbReference type="EMBL" id="JAXCLX010000004">
    <property type="protein sequence ID" value="MDY0874213.1"/>
    <property type="molecule type" value="Genomic_DNA"/>
</dbReference>
<evidence type="ECO:0000313" key="2">
    <source>
        <dbReference type="EMBL" id="MDY0874213.1"/>
    </source>
</evidence>
<dbReference type="PANTHER" id="PTHR34957">
    <property type="entry name" value="NUCLEAR TRANSPORT FACTOR 2 (NTF2) FAMILY PROTEIN"/>
    <property type="match status" value="1"/>
</dbReference>
<comment type="caution">
    <text evidence="2">The sequence shown here is derived from an EMBL/GenBank/DDBJ whole genome shotgun (WGS) entry which is preliminary data.</text>
</comment>
<dbReference type="Gene3D" id="3.10.450.50">
    <property type="match status" value="1"/>
</dbReference>
<dbReference type="Pfam" id="PF13474">
    <property type="entry name" value="SnoaL_3"/>
    <property type="match status" value="1"/>
</dbReference>
<reference evidence="2 3" key="1">
    <citation type="journal article" date="2013" name="Antonie Van Leeuwenhoek">
        <title>Dongia rigui sp. nov., isolated from freshwater of a large wetland in Korea.</title>
        <authorList>
            <person name="Baik K.S."/>
            <person name="Hwang Y.M."/>
            <person name="Choi J.S."/>
            <person name="Kwon J."/>
            <person name="Seong C.N."/>
        </authorList>
    </citation>
    <scope>NUCLEOTIDE SEQUENCE [LARGE SCALE GENOMIC DNA]</scope>
    <source>
        <strain evidence="2 3">04SU4-P</strain>
    </source>
</reference>
<keyword evidence="3" id="KW-1185">Reference proteome</keyword>
<dbReference type="PANTHER" id="PTHR34957:SF1">
    <property type="entry name" value="NUCLEAR TRANSPORT FACTOR 2 (NTF2) FAMILY PROTEIN"/>
    <property type="match status" value="1"/>
</dbReference>
<evidence type="ECO:0000259" key="1">
    <source>
        <dbReference type="Pfam" id="PF13474"/>
    </source>
</evidence>
<dbReference type="RefSeq" id="WP_320502684.1">
    <property type="nucleotide sequence ID" value="NZ_JAXCLX010000004.1"/>
</dbReference>